<dbReference type="Proteomes" id="UP000236497">
    <property type="component" value="Unassembled WGS sequence"/>
</dbReference>
<protein>
    <recommendedName>
        <fullName evidence="5">Type I restriction modification DNA specificity domain-containing protein</fullName>
    </recommendedName>
</protein>
<dbReference type="InterPro" id="IPR044946">
    <property type="entry name" value="Restrct_endonuc_typeI_TRD_sf"/>
</dbReference>
<organism evidence="6 7">
    <name type="scientific">Herbinix hemicellulosilytica</name>
    <dbReference type="NCBI Taxonomy" id="1564487"/>
    <lineage>
        <taxon>Bacteria</taxon>
        <taxon>Bacillati</taxon>
        <taxon>Bacillota</taxon>
        <taxon>Clostridia</taxon>
        <taxon>Lachnospirales</taxon>
        <taxon>Lachnospiraceae</taxon>
        <taxon>Herbinix</taxon>
    </lineage>
</organism>
<dbReference type="GO" id="GO:0003677">
    <property type="term" value="F:DNA binding"/>
    <property type="evidence" value="ECO:0007669"/>
    <property type="project" value="UniProtKB-KW"/>
</dbReference>
<dbReference type="PANTHER" id="PTHR30408">
    <property type="entry name" value="TYPE-1 RESTRICTION ENZYME ECOKI SPECIFICITY PROTEIN"/>
    <property type="match status" value="1"/>
</dbReference>
<dbReference type="PANTHER" id="PTHR30408:SF12">
    <property type="entry name" value="TYPE I RESTRICTION ENZYME MJAVIII SPECIFICITY SUBUNIT"/>
    <property type="match status" value="1"/>
</dbReference>
<keyword evidence="4" id="KW-0175">Coiled coil</keyword>
<evidence type="ECO:0000259" key="5">
    <source>
        <dbReference type="Pfam" id="PF01420"/>
    </source>
</evidence>
<dbReference type="Pfam" id="PF01420">
    <property type="entry name" value="Methylase_S"/>
    <property type="match status" value="2"/>
</dbReference>
<accession>A0A0H5SLX9</accession>
<evidence type="ECO:0000313" key="7">
    <source>
        <dbReference type="Proteomes" id="UP000236497"/>
    </source>
</evidence>
<name>A0A0H5SLX9_HERHM</name>
<sequence>MALEKPSAIYAANILIEDRIDADAYNYLYIKEISKLKFSGLKLANITDFYSVEMLTGFENSKYINYTNQGIPFIRCKNIRDNYFDEDDLTYISEEVYNILKRAQLSDDDLLYTKTGSNLGQVCCVPKGMKAIASSNCCFFKKSQNKSIDSHYVSTFLNSKYGKVQTNRAQTKTGQPTIDFQRLKQFLIPIPSPEIQKYIGDKVRKAEELREEAKRLKKEAEEIFYEAIEIDKLNSKLIKVTKFSWIKENQIEDRLDLKYNSPSIITIYEHFRKYKCSLLKDEFKTISGYAFSSGDFDDMDGEKVIKIGDISDFTIDTTSLTRVKIGTKVKERIREFSCNIQDLVYAMTGATIGKVAMYIDNETVYINQRVACIKPKRNNIPTGYLLLYLNSDIGKEISYSLSTGVAQPNIALEELNNIVIPQLANNIMDKIHHNVLNSLIKHKESKQLIQEAKRDVEDLIEGNFDMSKVKANS</sequence>
<keyword evidence="7" id="KW-1185">Reference proteome</keyword>
<comment type="similarity">
    <text evidence="1">Belongs to the type-I restriction system S methylase family.</text>
</comment>
<dbReference type="GO" id="GO:0009307">
    <property type="term" value="P:DNA restriction-modification system"/>
    <property type="evidence" value="ECO:0007669"/>
    <property type="project" value="UniProtKB-KW"/>
</dbReference>
<evidence type="ECO:0000256" key="3">
    <source>
        <dbReference type="ARBA" id="ARBA00023125"/>
    </source>
</evidence>
<evidence type="ECO:0000256" key="4">
    <source>
        <dbReference type="SAM" id="Coils"/>
    </source>
</evidence>
<dbReference type="AlphaFoldDB" id="A0A0H5SLX9"/>
<feature type="coiled-coil region" evidence="4">
    <location>
        <begin position="199"/>
        <end position="226"/>
    </location>
</feature>
<feature type="domain" description="Type I restriction modification DNA specificity" evidence="5">
    <location>
        <begin position="64"/>
        <end position="209"/>
    </location>
</feature>
<dbReference type="SUPFAM" id="SSF116734">
    <property type="entry name" value="DNA methylase specificity domain"/>
    <property type="match status" value="2"/>
</dbReference>
<keyword evidence="3" id="KW-0238">DNA-binding</keyword>
<gene>
    <name evidence="6" type="ORF">HHT355_2635</name>
</gene>
<evidence type="ECO:0000256" key="2">
    <source>
        <dbReference type="ARBA" id="ARBA00022747"/>
    </source>
</evidence>
<dbReference type="EMBL" id="CVTD020000029">
    <property type="protein sequence ID" value="CRZ35816.1"/>
    <property type="molecule type" value="Genomic_DNA"/>
</dbReference>
<dbReference type="InterPro" id="IPR000055">
    <property type="entry name" value="Restrct_endonuc_typeI_TRD"/>
</dbReference>
<reference evidence="6 7" key="1">
    <citation type="submission" date="2015-06" db="EMBL/GenBank/DDBJ databases">
        <authorList>
            <person name="Wibberg Daniel"/>
        </authorList>
    </citation>
    <scope>NUCLEOTIDE SEQUENCE [LARGE SCALE GENOMIC DNA]</scope>
    <source>
        <strain evidence="6 7">T3/55T</strain>
    </source>
</reference>
<evidence type="ECO:0000313" key="6">
    <source>
        <dbReference type="EMBL" id="CRZ35816.1"/>
    </source>
</evidence>
<keyword evidence="2" id="KW-0680">Restriction system</keyword>
<dbReference type="InterPro" id="IPR052021">
    <property type="entry name" value="Type-I_RS_S_subunit"/>
</dbReference>
<dbReference type="Gene3D" id="3.90.220.20">
    <property type="entry name" value="DNA methylase specificity domains"/>
    <property type="match status" value="2"/>
</dbReference>
<feature type="domain" description="Type I restriction modification DNA specificity" evidence="5">
    <location>
        <begin position="279"/>
        <end position="441"/>
    </location>
</feature>
<evidence type="ECO:0000256" key="1">
    <source>
        <dbReference type="ARBA" id="ARBA00010923"/>
    </source>
</evidence>
<proteinExistence type="inferred from homology"/>
<dbReference type="RefSeq" id="WP_146039196.1">
    <property type="nucleotide sequence ID" value="NZ_CVTD020000029.1"/>
</dbReference>
<dbReference type="OrthoDB" id="9814572at2"/>